<name>A0A9W6XWH1_9STRA</name>
<protein>
    <submittedName>
        <fullName evidence="1">Unnamed protein product</fullName>
    </submittedName>
</protein>
<accession>A0A9W6XWH1</accession>
<proteinExistence type="predicted"/>
<dbReference type="AlphaFoldDB" id="A0A9W6XWH1"/>
<evidence type="ECO:0000313" key="1">
    <source>
        <dbReference type="EMBL" id="GMF46759.1"/>
    </source>
</evidence>
<reference evidence="1" key="1">
    <citation type="submission" date="2023-04" db="EMBL/GenBank/DDBJ databases">
        <title>Phytophthora fragariaefolia NBRC 109709.</title>
        <authorList>
            <person name="Ichikawa N."/>
            <person name="Sato H."/>
            <person name="Tonouchi N."/>
        </authorList>
    </citation>
    <scope>NUCLEOTIDE SEQUENCE</scope>
    <source>
        <strain evidence="1">NBRC 109709</strain>
    </source>
</reference>
<gene>
    <name evidence="1" type="ORF">Pfra01_001734700</name>
</gene>
<evidence type="ECO:0000313" key="2">
    <source>
        <dbReference type="Proteomes" id="UP001165121"/>
    </source>
</evidence>
<organism evidence="1 2">
    <name type="scientific">Phytophthora fragariaefolia</name>
    <dbReference type="NCBI Taxonomy" id="1490495"/>
    <lineage>
        <taxon>Eukaryota</taxon>
        <taxon>Sar</taxon>
        <taxon>Stramenopiles</taxon>
        <taxon>Oomycota</taxon>
        <taxon>Peronosporomycetes</taxon>
        <taxon>Peronosporales</taxon>
        <taxon>Peronosporaceae</taxon>
        <taxon>Phytophthora</taxon>
    </lineage>
</organism>
<keyword evidence="2" id="KW-1185">Reference proteome</keyword>
<sequence length="187" mass="20732">MQAKLHEVASNSPGACDKIMKKIDHVTRELVQFVGDNVCASEAHALSTVDQKVTKLEEKMHHHLEAAMVAAECRAAGQLEDMEARISENIRSMEHRIQGEMQTQFNSNISPMELRLNNLLKASSTQISGATSNKIAELDTRTTMHQQELHQKVGVAHDEALAQVEAQMMQHIRASRDVDSAKLKAAL</sequence>
<dbReference type="EMBL" id="BSXT01002031">
    <property type="protein sequence ID" value="GMF46759.1"/>
    <property type="molecule type" value="Genomic_DNA"/>
</dbReference>
<comment type="caution">
    <text evidence="1">The sequence shown here is derived from an EMBL/GenBank/DDBJ whole genome shotgun (WGS) entry which is preliminary data.</text>
</comment>
<dbReference type="Proteomes" id="UP001165121">
    <property type="component" value="Unassembled WGS sequence"/>
</dbReference>